<protein>
    <recommendedName>
        <fullName evidence="3">Chloride channel CLIC-like protein 1</fullName>
    </recommendedName>
</protein>
<dbReference type="InterPro" id="IPR009231">
    <property type="entry name" value="Chloride_chnl_CLIC-like"/>
</dbReference>
<dbReference type="Proteomes" id="UP001152320">
    <property type="component" value="Chromosome 6"/>
</dbReference>
<evidence type="ECO:0000256" key="5">
    <source>
        <dbReference type="ARBA" id="ARBA00022989"/>
    </source>
</evidence>
<comment type="caution">
    <text evidence="9">The sequence shown here is derived from an EMBL/GenBank/DDBJ whole genome shotgun (WGS) entry which is preliminary data.</text>
</comment>
<evidence type="ECO:0000256" key="8">
    <source>
        <dbReference type="SAM" id="Phobius"/>
    </source>
</evidence>
<comment type="similarity">
    <text evidence="2">Belongs to the chloride channel MCLC family.</text>
</comment>
<evidence type="ECO:0000313" key="9">
    <source>
        <dbReference type="EMBL" id="KAJ8040979.1"/>
    </source>
</evidence>
<proteinExistence type="inferred from homology"/>
<evidence type="ECO:0000256" key="7">
    <source>
        <dbReference type="SAM" id="MobiDB-lite"/>
    </source>
</evidence>
<keyword evidence="6 8" id="KW-0472">Membrane</keyword>
<dbReference type="PANTHER" id="PTHR34093:SF1">
    <property type="entry name" value="CHLORIDE CHANNEL CLIC-LIKE PROTEIN 1"/>
    <property type="match status" value="1"/>
</dbReference>
<feature type="compositionally biased region" description="Basic and acidic residues" evidence="7">
    <location>
        <begin position="195"/>
        <end position="231"/>
    </location>
</feature>
<feature type="region of interest" description="Disordered" evidence="7">
    <location>
        <begin position="150"/>
        <end position="173"/>
    </location>
</feature>
<dbReference type="EMBL" id="JAIZAY010000006">
    <property type="protein sequence ID" value="KAJ8040979.1"/>
    <property type="molecule type" value="Genomic_DNA"/>
</dbReference>
<dbReference type="GO" id="GO:0016020">
    <property type="term" value="C:membrane"/>
    <property type="evidence" value="ECO:0007669"/>
    <property type="project" value="UniProtKB-SubCell"/>
</dbReference>
<organism evidence="9 10">
    <name type="scientific">Holothuria leucospilota</name>
    <name type="common">Black long sea cucumber</name>
    <name type="synonym">Mertensiothuria leucospilota</name>
    <dbReference type="NCBI Taxonomy" id="206669"/>
    <lineage>
        <taxon>Eukaryota</taxon>
        <taxon>Metazoa</taxon>
        <taxon>Echinodermata</taxon>
        <taxon>Eleutherozoa</taxon>
        <taxon>Echinozoa</taxon>
        <taxon>Holothuroidea</taxon>
        <taxon>Aspidochirotacea</taxon>
        <taxon>Aspidochirotida</taxon>
        <taxon>Holothuriidae</taxon>
        <taxon>Holothuria</taxon>
    </lineage>
</organism>
<evidence type="ECO:0000256" key="2">
    <source>
        <dbReference type="ARBA" id="ARBA00005944"/>
    </source>
</evidence>
<feature type="region of interest" description="Disordered" evidence="7">
    <location>
        <begin position="186"/>
        <end position="231"/>
    </location>
</feature>
<dbReference type="AlphaFoldDB" id="A0A9Q1HCG5"/>
<dbReference type="GO" id="GO:0005254">
    <property type="term" value="F:chloride channel activity"/>
    <property type="evidence" value="ECO:0007669"/>
    <property type="project" value="TreeGrafter"/>
</dbReference>
<dbReference type="Pfam" id="PF05934">
    <property type="entry name" value="MCLC"/>
    <property type="match status" value="1"/>
</dbReference>
<sequence>MANDAQRKEFEEVCHSEIHLTASQKMKAFLGLHLPKDERCQKFIESYQIDPFLEVHPIEAITDTFERIITSLSGAFGKSLGNFNNDFFSNVSVVYWIPAMVFNLLLIAVILAVYLYCGRRRIIVQEVRDNQALEGYGRDHDRIEEAYHAGIEPRREPAPQHPALRQQGEVRQGDQSVKLVENSGVCSAAAGGGGSHREDGREIRRSKINDSQREEQSVASDRAGEGDCVVRQKDGQRTIKILEERADERLDPRVQDIGTVESERKLGTTTGHSEDVNSKLQPKNANVSGVPVSNNRNCEGAEGVIISQKEELESHETKENHSGMDKHVGEAELIEQLVDDDDDFIVLPES</sequence>
<gene>
    <name evidence="9" type="ORF">HOLleu_15450</name>
</gene>
<evidence type="ECO:0000256" key="3">
    <source>
        <dbReference type="ARBA" id="ARBA00015571"/>
    </source>
</evidence>
<evidence type="ECO:0000256" key="4">
    <source>
        <dbReference type="ARBA" id="ARBA00022692"/>
    </source>
</evidence>
<name>A0A9Q1HCG5_HOLLE</name>
<reference evidence="9" key="1">
    <citation type="submission" date="2021-10" db="EMBL/GenBank/DDBJ databases">
        <title>Tropical sea cucumber genome reveals ecological adaptation and Cuvierian tubules defense mechanism.</title>
        <authorList>
            <person name="Chen T."/>
        </authorList>
    </citation>
    <scope>NUCLEOTIDE SEQUENCE</scope>
    <source>
        <strain evidence="9">Nanhai2018</strain>
        <tissue evidence="9">Muscle</tissue>
    </source>
</reference>
<evidence type="ECO:0000256" key="6">
    <source>
        <dbReference type="ARBA" id="ARBA00023136"/>
    </source>
</evidence>
<dbReference type="GO" id="GO:0005783">
    <property type="term" value="C:endoplasmic reticulum"/>
    <property type="evidence" value="ECO:0007669"/>
    <property type="project" value="TreeGrafter"/>
</dbReference>
<comment type="subcellular location">
    <subcellularLocation>
        <location evidence="1">Membrane</location>
        <topology evidence="1">Multi-pass membrane protein</topology>
    </subcellularLocation>
</comment>
<accession>A0A9Q1HCG5</accession>
<dbReference type="PANTHER" id="PTHR34093">
    <property type="entry name" value="CHLORIDE CHANNEL CLIC-LIKE PROTEIN 1"/>
    <property type="match status" value="1"/>
</dbReference>
<feature type="transmembrane region" description="Helical" evidence="8">
    <location>
        <begin position="93"/>
        <end position="116"/>
    </location>
</feature>
<evidence type="ECO:0000256" key="1">
    <source>
        <dbReference type="ARBA" id="ARBA00004141"/>
    </source>
</evidence>
<keyword evidence="4 8" id="KW-0812">Transmembrane</keyword>
<keyword evidence="10" id="KW-1185">Reference proteome</keyword>
<keyword evidence="5 8" id="KW-1133">Transmembrane helix</keyword>
<evidence type="ECO:0000313" key="10">
    <source>
        <dbReference type="Proteomes" id="UP001152320"/>
    </source>
</evidence>